<dbReference type="CDD" id="cd08884">
    <property type="entry name" value="RHO_alpha_C_GbcA-like"/>
    <property type="match status" value="1"/>
</dbReference>
<evidence type="ECO:0000313" key="9">
    <source>
        <dbReference type="Proteomes" id="UP001596116"/>
    </source>
</evidence>
<accession>A0ABW1KZ62</accession>
<keyword evidence="8" id="KW-0223">Dioxygenase</keyword>
<dbReference type="Gene3D" id="3.90.380.10">
    <property type="entry name" value="Naphthalene 1,2-dioxygenase Alpha Subunit, Chain A, domain 1"/>
    <property type="match status" value="2"/>
</dbReference>
<organism evidence="8 9">
    <name type="scientific">Hyphococcus aureus</name>
    <dbReference type="NCBI Taxonomy" id="2666033"/>
    <lineage>
        <taxon>Bacteria</taxon>
        <taxon>Pseudomonadati</taxon>
        <taxon>Pseudomonadota</taxon>
        <taxon>Alphaproteobacteria</taxon>
        <taxon>Parvularculales</taxon>
        <taxon>Parvularculaceae</taxon>
        <taxon>Hyphococcus</taxon>
    </lineage>
</organism>
<evidence type="ECO:0000313" key="8">
    <source>
        <dbReference type="EMBL" id="MFC6035892.1"/>
    </source>
</evidence>
<evidence type="ECO:0000256" key="2">
    <source>
        <dbReference type="ARBA" id="ARBA00022714"/>
    </source>
</evidence>
<evidence type="ECO:0000256" key="1">
    <source>
        <dbReference type="ARBA" id="ARBA00001962"/>
    </source>
</evidence>
<gene>
    <name evidence="8" type="ORF">ACFMB1_10075</name>
</gene>
<evidence type="ECO:0000256" key="3">
    <source>
        <dbReference type="ARBA" id="ARBA00022723"/>
    </source>
</evidence>
<dbReference type="EMBL" id="JBHPON010000002">
    <property type="protein sequence ID" value="MFC6035892.1"/>
    <property type="molecule type" value="Genomic_DNA"/>
</dbReference>
<proteinExistence type="predicted"/>
<dbReference type="Gene3D" id="2.102.10.10">
    <property type="entry name" value="Rieske [2Fe-2S] iron-sulphur domain"/>
    <property type="match status" value="1"/>
</dbReference>
<keyword evidence="6" id="KW-0411">Iron-sulfur</keyword>
<keyword evidence="9" id="KW-1185">Reference proteome</keyword>
<evidence type="ECO:0000256" key="4">
    <source>
        <dbReference type="ARBA" id="ARBA00023002"/>
    </source>
</evidence>
<dbReference type="SUPFAM" id="SSF50022">
    <property type="entry name" value="ISP domain"/>
    <property type="match status" value="1"/>
</dbReference>
<evidence type="ECO:0000259" key="7">
    <source>
        <dbReference type="PROSITE" id="PS51296"/>
    </source>
</evidence>
<reference evidence="8 9" key="1">
    <citation type="submission" date="2024-09" db="EMBL/GenBank/DDBJ databases">
        <authorList>
            <person name="Zhang Z.-H."/>
        </authorList>
    </citation>
    <scope>NUCLEOTIDE SEQUENCE [LARGE SCALE GENOMIC DNA]</scope>
    <source>
        <strain evidence="8 9">HHTR114</strain>
    </source>
</reference>
<sequence>MFERERRELFARSWVCAGREEEVEEQGSTKIMELFGESIIVARLKDGSLRAHYNVCRHRGARICADDSKWGLSLRGGAMGEFIRCPYHQWTYGLDGRLVNAPHVMETEGFDPAAFSLRPAGIAVWGGFIFLKLEPGDGDVVSRTLGEDDIGPAPRRLGNYPLARLKTARAISYDVAANWKVIAENYNECYHCGGVHPELCNVVPVFRAGAGLGLDWEEGVPHREGAWTYTFTGTTNRKPFEGLSEKEKVLHKGELIYPNLLLSMSADHGAAFILWPLAPNLTRVDVRFLFAPDEMARGDFEPADAVDFWDITNRQDWAVCERVQQGMSSASHEHGYYAPMEDESLDIRRYLAAHIKDA</sequence>
<evidence type="ECO:0000256" key="5">
    <source>
        <dbReference type="ARBA" id="ARBA00023004"/>
    </source>
</evidence>
<dbReference type="PANTHER" id="PTHR43756:SF5">
    <property type="entry name" value="CHOLINE MONOOXYGENASE, CHLOROPLASTIC"/>
    <property type="match status" value="1"/>
</dbReference>
<dbReference type="PANTHER" id="PTHR43756">
    <property type="entry name" value="CHOLINE MONOOXYGENASE, CHLOROPLASTIC"/>
    <property type="match status" value="1"/>
</dbReference>
<name>A0ABW1KZ62_9PROT</name>
<dbReference type="CDD" id="cd03469">
    <property type="entry name" value="Rieske_RO_Alpha_N"/>
    <property type="match status" value="1"/>
</dbReference>
<dbReference type="Pfam" id="PF00355">
    <property type="entry name" value="Rieske"/>
    <property type="match status" value="1"/>
</dbReference>
<dbReference type="Pfam" id="PF00848">
    <property type="entry name" value="Ring_hydroxyl_A"/>
    <property type="match status" value="1"/>
</dbReference>
<feature type="domain" description="Rieske" evidence="7">
    <location>
        <begin position="14"/>
        <end position="131"/>
    </location>
</feature>
<dbReference type="GO" id="GO:0051213">
    <property type="term" value="F:dioxygenase activity"/>
    <property type="evidence" value="ECO:0007669"/>
    <property type="project" value="UniProtKB-KW"/>
</dbReference>
<dbReference type="RefSeq" id="WP_379882887.1">
    <property type="nucleotide sequence ID" value="NZ_JBHPON010000002.1"/>
</dbReference>
<comment type="cofactor">
    <cofactor evidence="1">
        <name>Fe cation</name>
        <dbReference type="ChEBI" id="CHEBI:24875"/>
    </cofactor>
</comment>
<comment type="caution">
    <text evidence="8">The sequence shown here is derived from an EMBL/GenBank/DDBJ whole genome shotgun (WGS) entry which is preliminary data.</text>
</comment>
<dbReference type="EC" id="1.14.13.-" evidence="8"/>
<keyword evidence="2" id="KW-0001">2Fe-2S</keyword>
<dbReference type="PROSITE" id="PS51296">
    <property type="entry name" value="RIESKE"/>
    <property type="match status" value="1"/>
</dbReference>
<dbReference type="InterPro" id="IPR001663">
    <property type="entry name" value="Rng_hydr_dOase-A"/>
</dbReference>
<dbReference type="InterPro" id="IPR017941">
    <property type="entry name" value="Rieske_2Fe-2S"/>
</dbReference>
<dbReference type="InterPro" id="IPR015879">
    <property type="entry name" value="Ring_hydroxy_dOase_asu_C_dom"/>
</dbReference>
<keyword evidence="4 8" id="KW-0560">Oxidoreductase</keyword>
<protein>
    <submittedName>
        <fullName evidence="8">Aromatic ring-hydroxylating dioxygenase subunit alpha</fullName>
        <ecNumber evidence="8">1.14.13.-</ecNumber>
    </submittedName>
</protein>
<dbReference type="Proteomes" id="UP001596116">
    <property type="component" value="Unassembled WGS sequence"/>
</dbReference>
<dbReference type="SUPFAM" id="SSF55961">
    <property type="entry name" value="Bet v1-like"/>
    <property type="match status" value="1"/>
</dbReference>
<evidence type="ECO:0000256" key="6">
    <source>
        <dbReference type="ARBA" id="ARBA00023014"/>
    </source>
</evidence>
<keyword evidence="5" id="KW-0408">Iron</keyword>
<keyword evidence="3" id="KW-0479">Metal-binding</keyword>
<dbReference type="InterPro" id="IPR036922">
    <property type="entry name" value="Rieske_2Fe-2S_sf"/>
</dbReference>